<proteinExistence type="predicted"/>
<reference evidence="2" key="1">
    <citation type="submission" date="2022-03" db="EMBL/GenBank/DDBJ databases">
        <authorList>
            <person name="Martin H S."/>
        </authorList>
    </citation>
    <scope>NUCLEOTIDE SEQUENCE</scope>
</reference>
<sequence>MRTAPRYRRPADVTRLSVGDPKSVHSNDSRTDRSGYARAPHHVSPHTAEGGSSILTTPQVSLNGKEFKTPVDQSRSVPDLKLFMASE</sequence>
<dbReference type="EMBL" id="OW152831">
    <property type="protein sequence ID" value="CAH2049434.1"/>
    <property type="molecule type" value="Genomic_DNA"/>
</dbReference>
<evidence type="ECO:0000313" key="2">
    <source>
        <dbReference type="EMBL" id="CAH2049434.1"/>
    </source>
</evidence>
<evidence type="ECO:0000256" key="1">
    <source>
        <dbReference type="SAM" id="MobiDB-lite"/>
    </source>
</evidence>
<feature type="region of interest" description="Disordered" evidence="1">
    <location>
        <begin position="1"/>
        <end position="87"/>
    </location>
</feature>
<feature type="non-terminal residue" evidence="2">
    <location>
        <position position="87"/>
    </location>
</feature>
<feature type="compositionally biased region" description="Polar residues" evidence="1">
    <location>
        <begin position="53"/>
        <end position="62"/>
    </location>
</feature>
<accession>A0ABN8I8K2</accession>
<protein>
    <submittedName>
        <fullName evidence="2">Uncharacterized protein</fullName>
    </submittedName>
</protein>
<keyword evidence="3" id="KW-1185">Reference proteome</keyword>
<evidence type="ECO:0000313" key="3">
    <source>
        <dbReference type="Proteomes" id="UP000837857"/>
    </source>
</evidence>
<gene>
    <name evidence="2" type="ORF">IPOD504_LOCUS6825</name>
</gene>
<name>A0ABN8I8K2_9NEOP</name>
<dbReference type="Proteomes" id="UP000837857">
    <property type="component" value="Chromosome 19"/>
</dbReference>
<organism evidence="2 3">
    <name type="scientific">Iphiclides podalirius</name>
    <name type="common">scarce swallowtail</name>
    <dbReference type="NCBI Taxonomy" id="110791"/>
    <lineage>
        <taxon>Eukaryota</taxon>
        <taxon>Metazoa</taxon>
        <taxon>Ecdysozoa</taxon>
        <taxon>Arthropoda</taxon>
        <taxon>Hexapoda</taxon>
        <taxon>Insecta</taxon>
        <taxon>Pterygota</taxon>
        <taxon>Neoptera</taxon>
        <taxon>Endopterygota</taxon>
        <taxon>Lepidoptera</taxon>
        <taxon>Glossata</taxon>
        <taxon>Ditrysia</taxon>
        <taxon>Papilionoidea</taxon>
        <taxon>Papilionidae</taxon>
        <taxon>Papilioninae</taxon>
        <taxon>Iphiclides</taxon>
    </lineage>
</organism>
<feature type="compositionally biased region" description="Basic and acidic residues" evidence="1">
    <location>
        <begin position="22"/>
        <end position="35"/>
    </location>
</feature>